<dbReference type="SUPFAM" id="SSF54001">
    <property type="entry name" value="Cysteine proteinases"/>
    <property type="match status" value="1"/>
</dbReference>
<dbReference type="EMBL" id="CP046072">
    <property type="protein sequence ID" value="QSZ42186.1"/>
    <property type="molecule type" value="Genomic_DNA"/>
</dbReference>
<dbReference type="InterPro" id="IPR056290">
    <property type="entry name" value="CEPT76/DRC7_peptidase-like_dom"/>
</dbReference>
<feature type="domain" description="CEP76/DRC7 peptidase-like" evidence="4">
    <location>
        <begin position="217"/>
        <end position="323"/>
    </location>
</feature>
<evidence type="ECO:0000313" key="5">
    <source>
        <dbReference type="EMBL" id="QSZ42186.1"/>
    </source>
</evidence>
<keyword evidence="3" id="KW-0472">Membrane</keyword>
<dbReference type="AlphaFoldDB" id="A0A975GCY6"/>
<keyword evidence="2" id="KW-0206">Cytoskeleton</keyword>
<sequence length="517" mass="60830">MLYNVVVELYNQYPVLAKLIPVMFIASLLLLISIYKYAGKAMSTWILFLNLIIFSIMYIFIVYRYDGNSAEDANENKKESNKSLLEKTKYEEINKENLKPMFKGKSSKDKESVDRNYNEKAKSGKTKVLKSRSLLNIGKLLSVKQEQQNTYIEQILPFREEYFNIAAPSSTARLYYSNAYLVGYNPKNIKSVWEPLSLLRTRIKYQLDTDAYNGKREVWQTSREASRNLRGDCEDHAILLADWLIGQGYNARVVIGTITPVGKKEDGHAWVVLYEKNKEYILEATQKNKWSHLPLAKSLPQYHPEYMFNRKYFWQNTGSKYTVNYHGEKWVLRSEFLPDDPIYLDKKSHALKINVKQDNAKIKIMNIKPKYHDGILLYPGMYQIELSKKGYLSEKFWISMQDKDILIDKVLVEEKYKDIREAAKKIKLKQIDGKYILTDATKKCKSIGMKLPDFSTAEILVKAQRIPSSKKRYWTNYEAYYRPGLFWTYQNDYGELNQYQKHPSKKYNIFCVKYFKD</sequence>
<reference evidence="5" key="1">
    <citation type="submission" date="2019-11" db="EMBL/GenBank/DDBJ databases">
        <authorList>
            <person name="Kojima H."/>
        </authorList>
    </citation>
    <scope>NUCLEOTIDE SEQUENCE</scope>
    <source>
        <strain evidence="5">H1576</strain>
    </source>
</reference>
<dbReference type="Gene3D" id="3.10.620.30">
    <property type="match status" value="1"/>
</dbReference>
<proteinExistence type="predicted"/>
<evidence type="ECO:0000256" key="2">
    <source>
        <dbReference type="ARBA" id="ARBA00023212"/>
    </source>
</evidence>
<dbReference type="Proteomes" id="UP000671852">
    <property type="component" value="Chromosome"/>
</dbReference>
<dbReference type="RefSeq" id="WP_207561002.1">
    <property type="nucleotide sequence ID" value="NZ_CP046072.1"/>
</dbReference>
<feature type="transmembrane region" description="Helical" evidence="3">
    <location>
        <begin position="20"/>
        <end position="38"/>
    </location>
</feature>
<accession>A0A975GCY6</accession>
<dbReference type="GO" id="GO:0005856">
    <property type="term" value="C:cytoskeleton"/>
    <property type="evidence" value="ECO:0007669"/>
    <property type="project" value="UniProtKB-SubCell"/>
</dbReference>
<reference evidence="5" key="2">
    <citation type="submission" date="2021-04" db="EMBL/GenBank/DDBJ databases">
        <title>Isolation and characterization of a novel species of the genus Sulfurimonas.</title>
        <authorList>
            <person name="Fukui M."/>
        </authorList>
    </citation>
    <scope>NUCLEOTIDE SEQUENCE</scope>
    <source>
        <strain evidence="5">H1576</strain>
    </source>
</reference>
<protein>
    <recommendedName>
        <fullName evidence="4">CEP76/DRC7 peptidase-like domain-containing protein</fullName>
    </recommendedName>
</protein>
<evidence type="ECO:0000313" key="6">
    <source>
        <dbReference type="Proteomes" id="UP000671852"/>
    </source>
</evidence>
<keyword evidence="2" id="KW-0963">Cytoplasm</keyword>
<organism evidence="5 6">
    <name type="scientific">Sulfurimonas aquatica</name>
    <dbReference type="NCBI Taxonomy" id="2672570"/>
    <lineage>
        <taxon>Bacteria</taxon>
        <taxon>Pseudomonadati</taxon>
        <taxon>Campylobacterota</taxon>
        <taxon>Epsilonproteobacteria</taxon>
        <taxon>Campylobacterales</taxon>
        <taxon>Sulfurimonadaceae</taxon>
        <taxon>Sulfurimonas</taxon>
    </lineage>
</organism>
<gene>
    <name evidence="5" type="ORF">GJV85_08695</name>
</gene>
<evidence type="ECO:0000256" key="3">
    <source>
        <dbReference type="SAM" id="Phobius"/>
    </source>
</evidence>
<keyword evidence="3" id="KW-0812">Transmembrane</keyword>
<evidence type="ECO:0000256" key="1">
    <source>
        <dbReference type="ARBA" id="ARBA00004245"/>
    </source>
</evidence>
<dbReference type="Pfam" id="PF24656">
    <property type="entry name" value="CEPT76_peptidase"/>
    <property type="match status" value="1"/>
</dbReference>
<name>A0A975GCY6_9BACT</name>
<feature type="transmembrane region" description="Helical" evidence="3">
    <location>
        <begin position="45"/>
        <end position="65"/>
    </location>
</feature>
<keyword evidence="6" id="KW-1185">Reference proteome</keyword>
<dbReference type="InterPro" id="IPR038765">
    <property type="entry name" value="Papain-like_cys_pep_sf"/>
</dbReference>
<keyword evidence="3" id="KW-1133">Transmembrane helix</keyword>
<dbReference type="KEGG" id="saqt:GJV85_08695"/>
<evidence type="ECO:0000259" key="4">
    <source>
        <dbReference type="Pfam" id="PF24656"/>
    </source>
</evidence>
<comment type="subcellular location">
    <subcellularLocation>
        <location evidence="1">Cytoplasm</location>
        <location evidence="1">Cytoskeleton</location>
    </subcellularLocation>
</comment>